<keyword evidence="11" id="KW-0460">Magnesium</keyword>
<feature type="domain" description="CYTH" evidence="14">
    <location>
        <begin position="64"/>
        <end position="180"/>
    </location>
</feature>
<evidence type="ECO:0000256" key="6">
    <source>
        <dbReference type="ARBA" id="ARBA00012378"/>
    </source>
</evidence>
<dbReference type="InterPro" id="IPR012177">
    <property type="entry name" value="ThTPase_euk"/>
</dbReference>
<name>A0AAN6XEJ7_9PEZI</name>
<reference evidence="15" key="1">
    <citation type="journal article" date="2023" name="Mol. Phylogenet. Evol.">
        <title>Genome-scale phylogeny and comparative genomics of the fungal order Sordariales.</title>
        <authorList>
            <person name="Hensen N."/>
            <person name="Bonometti L."/>
            <person name="Westerberg I."/>
            <person name="Brannstrom I.O."/>
            <person name="Guillou S."/>
            <person name="Cros-Aarteil S."/>
            <person name="Calhoun S."/>
            <person name="Haridas S."/>
            <person name="Kuo A."/>
            <person name="Mondo S."/>
            <person name="Pangilinan J."/>
            <person name="Riley R."/>
            <person name="LaButti K."/>
            <person name="Andreopoulos B."/>
            <person name="Lipzen A."/>
            <person name="Chen C."/>
            <person name="Yan M."/>
            <person name="Daum C."/>
            <person name="Ng V."/>
            <person name="Clum A."/>
            <person name="Steindorff A."/>
            <person name="Ohm R.A."/>
            <person name="Martin F."/>
            <person name="Silar P."/>
            <person name="Natvig D.O."/>
            <person name="Lalanne C."/>
            <person name="Gautier V."/>
            <person name="Ament-Velasquez S.L."/>
            <person name="Kruys A."/>
            <person name="Hutchinson M.I."/>
            <person name="Powell A.J."/>
            <person name="Barry K."/>
            <person name="Miller A.N."/>
            <person name="Grigoriev I.V."/>
            <person name="Debuchy R."/>
            <person name="Gladieux P."/>
            <person name="Hiltunen Thoren M."/>
            <person name="Johannesson H."/>
        </authorList>
    </citation>
    <scope>NUCLEOTIDE SEQUENCE</scope>
    <source>
        <strain evidence="15">CBS 315.58</strain>
    </source>
</reference>
<accession>A0AAN6XEJ7</accession>
<comment type="catalytic activity">
    <reaction evidence="13">
        <text>thiamine triphosphate + H2O = thiamine diphosphate + phosphate + H(+)</text>
        <dbReference type="Rhea" id="RHEA:11744"/>
        <dbReference type="ChEBI" id="CHEBI:15377"/>
        <dbReference type="ChEBI" id="CHEBI:15378"/>
        <dbReference type="ChEBI" id="CHEBI:43474"/>
        <dbReference type="ChEBI" id="CHEBI:58937"/>
        <dbReference type="ChEBI" id="CHEBI:58938"/>
        <dbReference type="EC" id="3.6.1.28"/>
    </reaction>
</comment>
<evidence type="ECO:0000256" key="9">
    <source>
        <dbReference type="ARBA" id="ARBA00022723"/>
    </source>
</evidence>
<dbReference type="GO" id="GO:0000287">
    <property type="term" value="F:magnesium ion binding"/>
    <property type="evidence" value="ECO:0007669"/>
    <property type="project" value="TreeGrafter"/>
</dbReference>
<evidence type="ECO:0000256" key="11">
    <source>
        <dbReference type="ARBA" id="ARBA00022842"/>
    </source>
</evidence>
<keyword evidence="16" id="KW-1185">Reference proteome</keyword>
<evidence type="ECO:0000256" key="3">
    <source>
        <dbReference type="ARBA" id="ARBA00004496"/>
    </source>
</evidence>
<evidence type="ECO:0000256" key="5">
    <source>
        <dbReference type="ARBA" id="ARBA00011245"/>
    </source>
</evidence>
<gene>
    <name evidence="15" type="ORF">QBC40DRAFT_179776</name>
</gene>
<dbReference type="AlphaFoldDB" id="A0AAN6XEJ7"/>
<dbReference type="GO" id="GO:0006772">
    <property type="term" value="P:thiamine metabolic process"/>
    <property type="evidence" value="ECO:0007669"/>
    <property type="project" value="InterPro"/>
</dbReference>
<keyword evidence="10" id="KW-0378">Hydrolase</keyword>
<evidence type="ECO:0000313" key="16">
    <source>
        <dbReference type="Proteomes" id="UP001303160"/>
    </source>
</evidence>
<evidence type="ECO:0000256" key="8">
    <source>
        <dbReference type="ARBA" id="ARBA00022490"/>
    </source>
</evidence>
<dbReference type="GO" id="GO:0042357">
    <property type="term" value="P:thiamine diphosphate metabolic process"/>
    <property type="evidence" value="ECO:0007669"/>
    <property type="project" value="TreeGrafter"/>
</dbReference>
<keyword evidence="12" id="KW-0007">Acetylation</keyword>
<evidence type="ECO:0000256" key="12">
    <source>
        <dbReference type="ARBA" id="ARBA00022990"/>
    </source>
</evidence>
<evidence type="ECO:0000256" key="7">
    <source>
        <dbReference type="ARBA" id="ARBA00020088"/>
    </source>
</evidence>
<dbReference type="InterPro" id="IPR033469">
    <property type="entry name" value="CYTH-like_dom_sf"/>
</dbReference>
<organism evidence="15 16">
    <name type="scientific">Triangularia verruculosa</name>
    <dbReference type="NCBI Taxonomy" id="2587418"/>
    <lineage>
        <taxon>Eukaryota</taxon>
        <taxon>Fungi</taxon>
        <taxon>Dikarya</taxon>
        <taxon>Ascomycota</taxon>
        <taxon>Pezizomycotina</taxon>
        <taxon>Sordariomycetes</taxon>
        <taxon>Sordariomycetidae</taxon>
        <taxon>Sordariales</taxon>
        <taxon>Podosporaceae</taxon>
        <taxon>Triangularia</taxon>
    </lineage>
</organism>
<dbReference type="SUPFAM" id="SSF55154">
    <property type="entry name" value="CYTH-like phosphatases"/>
    <property type="match status" value="1"/>
</dbReference>
<dbReference type="Proteomes" id="UP001303160">
    <property type="component" value="Unassembled WGS sequence"/>
</dbReference>
<dbReference type="Gene3D" id="2.40.320.10">
    <property type="entry name" value="Hypothetical Protein Pfu-838710-001"/>
    <property type="match status" value="1"/>
</dbReference>
<dbReference type="InterPro" id="IPR023577">
    <property type="entry name" value="CYTH_domain"/>
</dbReference>
<dbReference type="Pfam" id="PF01928">
    <property type="entry name" value="CYTH"/>
    <property type="match status" value="1"/>
</dbReference>
<comment type="cofactor">
    <cofactor evidence="1">
        <name>Mg(2+)</name>
        <dbReference type="ChEBI" id="CHEBI:18420"/>
    </cofactor>
</comment>
<dbReference type="EMBL" id="MU863953">
    <property type="protein sequence ID" value="KAK4197975.1"/>
    <property type="molecule type" value="Genomic_DNA"/>
</dbReference>
<evidence type="ECO:0000256" key="10">
    <source>
        <dbReference type="ARBA" id="ARBA00022801"/>
    </source>
</evidence>
<comment type="subunit">
    <text evidence="5">Monomer.</text>
</comment>
<protein>
    <recommendedName>
        <fullName evidence="7">Thiamine-triphosphatase</fullName>
        <ecNumber evidence="6">3.6.1.28</ecNumber>
    </recommendedName>
</protein>
<evidence type="ECO:0000256" key="1">
    <source>
        <dbReference type="ARBA" id="ARBA00001946"/>
    </source>
</evidence>
<comment type="subcellular location">
    <subcellularLocation>
        <location evidence="3">Cytoplasm</location>
    </subcellularLocation>
</comment>
<comment type="caution">
    <text evidence="15">The sequence shown here is derived from an EMBL/GenBank/DDBJ whole genome shotgun (WGS) entry which is preliminary data.</text>
</comment>
<keyword evidence="8" id="KW-0963">Cytoplasm</keyword>
<keyword evidence="9" id="KW-0479">Metal-binding</keyword>
<comment type="similarity">
    <text evidence="4">Belongs to the ThTPase family.</text>
</comment>
<comment type="function">
    <text evidence="2">Hydrolase highly specific for thiamine triphosphate (ThTP).</text>
</comment>
<evidence type="ECO:0000313" key="15">
    <source>
        <dbReference type="EMBL" id="KAK4197975.1"/>
    </source>
</evidence>
<reference evidence="15" key="2">
    <citation type="submission" date="2023-05" db="EMBL/GenBank/DDBJ databases">
        <authorList>
            <consortium name="Lawrence Berkeley National Laboratory"/>
            <person name="Steindorff A."/>
            <person name="Hensen N."/>
            <person name="Bonometti L."/>
            <person name="Westerberg I."/>
            <person name="Brannstrom I.O."/>
            <person name="Guillou S."/>
            <person name="Cros-Aarteil S."/>
            <person name="Calhoun S."/>
            <person name="Haridas S."/>
            <person name="Kuo A."/>
            <person name="Mondo S."/>
            <person name="Pangilinan J."/>
            <person name="Riley R."/>
            <person name="Labutti K."/>
            <person name="Andreopoulos B."/>
            <person name="Lipzen A."/>
            <person name="Chen C."/>
            <person name="Yanf M."/>
            <person name="Daum C."/>
            <person name="Ng V."/>
            <person name="Clum A."/>
            <person name="Ohm R."/>
            <person name="Martin F."/>
            <person name="Silar P."/>
            <person name="Natvig D."/>
            <person name="Lalanne C."/>
            <person name="Gautier V."/>
            <person name="Ament-Velasquez S.L."/>
            <person name="Kruys A."/>
            <person name="Hutchinson M.I."/>
            <person name="Powell A.J."/>
            <person name="Barry K."/>
            <person name="Miller A.N."/>
            <person name="Grigoriev I.V."/>
            <person name="Debuchy R."/>
            <person name="Gladieux P."/>
            <person name="Thoren M.H."/>
            <person name="Johannesson H."/>
        </authorList>
    </citation>
    <scope>NUCLEOTIDE SEQUENCE</scope>
    <source>
        <strain evidence="15">CBS 315.58</strain>
    </source>
</reference>
<sequence>MALPFPYNLVPPKCPPTIAKHTRGFKTINLEVERKIACLAIPTLTDPSFWSQPPFTSVDPLPLKTLHDIYYDKNNLLCSNGLWVRKRNGAWQAKINPSVRIGQQHTRFEELREEHDIAKAVQAFTKTAAVAEATNNFGLDKMAEFTTYREGWRVDGDFVVVRDSTSFGWGVVEVELEETVRIEEGGEVDEGWKQRRMEEMDRRIEAFVKRYAWAWGGGQVKGKLSAYFEMMRRSGDGRKR</sequence>
<evidence type="ECO:0000256" key="2">
    <source>
        <dbReference type="ARBA" id="ARBA00002106"/>
    </source>
</evidence>
<evidence type="ECO:0000256" key="13">
    <source>
        <dbReference type="ARBA" id="ARBA00048194"/>
    </source>
</evidence>
<proteinExistence type="inferred from homology"/>
<dbReference type="CDD" id="cd07758">
    <property type="entry name" value="ThTPase"/>
    <property type="match status" value="1"/>
</dbReference>
<evidence type="ECO:0000259" key="14">
    <source>
        <dbReference type="Pfam" id="PF01928"/>
    </source>
</evidence>
<dbReference type="PANTHER" id="PTHR14586">
    <property type="entry name" value="THIAMINE-TRIPHOSPHATASE"/>
    <property type="match status" value="1"/>
</dbReference>
<dbReference type="GO" id="GO:0050333">
    <property type="term" value="F:thiamine triphosphate phosphatase activity"/>
    <property type="evidence" value="ECO:0007669"/>
    <property type="project" value="UniProtKB-EC"/>
</dbReference>
<dbReference type="GO" id="GO:0005737">
    <property type="term" value="C:cytoplasm"/>
    <property type="evidence" value="ECO:0007669"/>
    <property type="project" value="UniProtKB-SubCell"/>
</dbReference>
<dbReference type="PANTHER" id="PTHR14586:SF1">
    <property type="entry name" value="THIAMINE-TRIPHOSPHATASE"/>
    <property type="match status" value="1"/>
</dbReference>
<evidence type="ECO:0000256" key="4">
    <source>
        <dbReference type="ARBA" id="ARBA00008181"/>
    </source>
</evidence>
<dbReference type="EC" id="3.6.1.28" evidence="6"/>
<dbReference type="InterPro" id="IPR039582">
    <property type="entry name" value="THTPA"/>
</dbReference>